<keyword evidence="2" id="KW-1185">Reference proteome</keyword>
<sequence>MSELHPTSTWRATGLSPRDIKLQAAQLQLKLRDKVDAYCPQGHNGDTLTAAMRDRLSQLLQRFIQSHDQVLSQLTISGDLASHPWAGINNTQLDPAQFSQVSERLTEWQASLVAVSGLLADLRHFLPAGADAGLPMTQLGELIDALEQLPEPDEDVIWEYLPALSGERLQQSRNGLDMFLSLGALSIRLASRVSPWDMFDAQCLQRHQRGIATLTTHLAPHTTLGQLRDVLLRADTFISDLNRLAPELDKLTAALRLPGDPVFATSCQGLDELEKLLAAIAAVPHSFLQWRDPALKQAEFDKALSHLHRELQTLNQRAELLRNQFDLNALPSINQLERIRSALDGGKSNLWLNTRGRAVRQELLKFCLDDEIVLADISAQLPSLIEYAISLKALNDHPIYAKHLGRLYQGPDTDVRMAETLRAWYLKVQREYQGERAKLGQCILSLPDRVTLSIRKMRQQHQHTIEDALATYHKLHAILAEQAPLRDNRCNLLDPEHGIASVVRALKQALNTLGDLASDDQRSIGDLAQDVDAQGRLIAGQAQWAQFRKQHALFKGMEMEIHGSVTSEAMLRKAIATLALADAIQSVPLGPLRRVLEQKLRPRLYEQLRKFAGTLKSAQRAEEAARESFSTLVDLDLRAWMQGRTASPGALRTRNQLALQRGRHLGDWLNYLSAQQQMRKLGLAALAEAIVDKRIARNQADLVLQAAIMRVLALEMHQAP</sequence>
<dbReference type="STRING" id="1317117.ATO7_11228"/>
<dbReference type="AlphaFoldDB" id="A0A1Y1SB66"/>
<dbReference type="RefSeq" id="WP_083561901.1">
    <property type="nucleotide sequence ID" value="NZ_AQQV01000003.1"/>
</dbReference>
<accession>A0A1Y1SB66</accession>
<comment type="caution">
    <text evidence="1">The sequence shown here is derived from an EMBL/GenBank/DDBJ whole genome shotgun (WGS) entry which is preliminary data.</text>
</comment>
<dbReference type="OrthoDB" id="9757917at2"/>
<dbReference type="Proteomes" id="UP000192342">
    <property type="component" value="Unassembled WGS sequence"/>
</dbReference>
<gene>
    <name evidence="1" type="ORF">ATO7_11228</name>
</gene>
<evidence type="ECO:0000313" key="1">
    <source>
        <dbReference type="EMBL" id="ORE85861.1"/>
    </source>
</evidence>
<name>A0A1Y1SB66_9GAMM</name>
<reference evidence="1 2" key="1">
    <citation type="submission" date="2013-04" db="EMBL/GenBank/DDBJ databases">
        <title>Oceanococcus atlanticus 22II-S10r2 Genome Sequencing.</title>
        <authorList>
            <person name="Lai Q."/>
            <person name="Li G."/>
            <person name="Shao Z."/>
        </authorList>
    </citation>
    <scope>NUCLEOTIDE SEQUENCE [LARGE SCALE GENOMIC DNA]</scope>
    <source>
        <strain evidence="1 2">22II-S10r2</strain>
    </source>
</reference>
<proteinExistence type="predicted"/>
<protein>
    <submittedName>
        <fullName evidence="1">Uncharacterized protein</fullName>
    </submittedName>
</protein>
<evidence type="ECO:0000313" key="2">
    <source>
        <dbReference type="Proteomes" id="UP000192342"/>
    </source>
</evidence>
<organism evidence="1 2">
    <name type="scientific">Oceanococcus atlanticus</name>
    <dbReference type="NCBI Taxonomy" id="1317117"/>
    <lineage>
        <taxon>Bacteria</taxon>
        <taxon>Pseudomonadati</taxon>
        <taxon>Pseudomonadota</taxon>
        <taxon>Gammaproteobacteria</taxon>
        <taxon>Chromatiales</taxon>
        <taxon>Oceanococcaceae</taxon>
        <taxon>Oceanococcus</taxon>
    </lineage>
</organism>
<dbReference type="EMBL" id="AQQV01000003">
    <property type="protein sequence ID" value="ORE85861.1"/>
    <property type="molecule type" value="Genomic_DNA"/>
</dbReference>